<reference evidence="1" key="2">
    <citation type="journal article" date="2015" name="Data Brief">
        <title>Shoot transcriptome of the giant reed, Arundo donax.</title>
        <authorList>
            <person name="Barrero R.A."/>
            <person name="Guerrero F.D."/>
            <person name="Moolhuijzen P."/>
            <person name="Goolsby J.A."/>
            <person name="Tidwell J."/>
            <person name="Bellgard S.E."/>
            <person name="Bellgard M.I."/>
        </authorList>
    </citation>
    <scope>NUCLEOTIDE SEQUENCE</scope>
    <source>
        <tissue evidence="1">Shoot tissue taken approximately 20 cm above the soil surface</tissue>
    </source>
</reference>
<sequence>MFCQSSEQIRSIYCI</sequence>
<dbReference type="EMBL" id="GBRH01174685">
    <property type="protein sequence ID" value="JAE23211.1"/>
    <property type="molecule type" value="Transcribed_RNA"/>
</dbReference>
<name>A0A0A9GKY9_ARUDO</name>
<organism evidence="1">
    <name type="scientific">Arundo donax</name>
    <name type="common">Giant reed</name>
    <name type="synonym">Donax arundinaceus</name>
    <dbReference type="NCBI Taxonomy" id="35708"/>
    <lineage>
        <taxon>Eukaryota</taxon>
        <taxon>Viridiplantae</taxon>
        <taxon>Streptophyta</taxon>
        <taxon>Embryophyta</taxon>
        <taxon>Tracheophyta</taxon>
        <taxon>Spermatophyta</taxon>
        <taxon>Magnoliopsida</taxon>
        <taxon>Liliopsida</taxon>
        <taxon>Poales</taxon>
        <taxon>Poaceae</taxon>
        <taxon>PACMAD clade</taxon>
        <taxon>Arundinoideae</taxon>
        <taxon>Arundineae</taxon>
        <taxon>Arundo</taxon>
    </lineage>
</organism>
<protein>
    <submittedName>
        <fullName evidence="1">Uncharacterized protein</fullName>
    </submittedName>
</protein>
<evidence type="ECO:0000313" key="1">
    <source>
        <dbReference type="EMBL" id="JAE23211.1"/>
    </source>
</evidence>
<proteinExistence type="predicted"/>
<accession>A0A0A9GKY9</accession>
<reference evidence="1" key="1">
    <citation type="submission" date="2014-09" db="EMBL/GenBank/DDBJ databases">
        <authorList>
            <person name="Magalhaes I.L.F."/>
            <person name="Oliveira U."/>
            <person name="Santos F.R."/>
            <person name="Vidigal T.H.D.A."/>
            <person name="Brescovit A.D."/>
            <person name="Santos A.J."/>
        </authorList>
    </citation>
    <scope>NUCLEOTIDE SEQUENCE</scope>
    <source>
        <tissue evidence="1">Shoot tissue taken approximately 20 cm above the soil surface</tissue>
    </source>
</reference>